<proteinExistence type="predicted"/>
<dbReference type="RefSeq" id="WP_127707108.1">
    <property type="nucleotide sequence ID" value="NZ_SACK01000008.1"/>
</dbReference>
<dbReference type="AlphaFoldDB" id="A0A437MLK6"/>
<dbReference type="InterPro" id="IPR001387">
    <property type="entry name" value="Cro/C1-type_HTH"/>
</dbReference>
<gene>
    <name evidence="2" type="ORF">EOD41_16950</name>
</gene>
<dbReference type="SMART" id="SM00530">
    <property type="entry name" value="HTH_XRE"/>
    <property type="match status" value="1"/>
</dbReference>
<dbReference type="GO" id="GO:0003677">
    <property type="term" value="F:DNA binding"/>
    <property type="evidence" value="ECO:0007669"/>
    <property type="project" value="InterPro"/>
</dbReference>
<dbReference type="SUPFAM" id="SSF47413">
    <property type="entry name" value="lambda repressor-like DNA-binding domains"/>
    <property type="match status" value="1"/>
</dbReference>
<dbReference type="Gene3D" id="1.10.260.40">
    <property type="entry name" value="lambda repressor-like DNA-binding domains"/>
    <property type="match status" value="1"/>
</dbReference>
<dbReference type="Proteomes" id="UP000282759">
    <property type="component" value="Unassembled WGS sequence"/>
</dbReference>
<evidence type="ECO:0000259" key="1">
    <source>
        <dbReference type="PROSITE" id="PS50943"/>
    </source>
</evidence>
<reference evidence="2 3" key="1">
    <citation type="submission" date="2019-01" db="EMBL/GenBank/DDBJ databases">
        <authorList>
            <person name="Chen W.-M."/>
        </authorList>
    </citation>
    <scope>NUCLEOTIDE SEQUENCE [LARGE SCALE GENOMIC DNA]</scope>
    <source>
        <strain evidence="2 3">YBJ-36</strain>
    </source>
</reference>
<dbReference type="InterPro" id="IPR010982">
    <property type="entry name" value="Lambda_DNA-bd_dom_sf"/>
</dbReference>
<dbReference type="Pfam" id="PF01381">
    <property type="entry name" value="HTH_3"/>
    <property type="match status" value="1"/>
</dbReference>
<sequence length="74" mass="8489">MSATRDENTLTAFGKNLQRIRKEKKVSLRKLEILAEVDHSEIHRIEKGKRNPSLTVMLALAKGLNIDPKDLFNF</sequence>
<accession>A0A437MLK6</accession>
<evidence type="ECO:0000313" key="3">
    <source>
        <dbReference type="Proteomes" id="UP000282759"/>
    </source>
</evidence>
<dbReference type="EMBL" id="SACK01000008">
    <property type="protein sequence ID" value="RVT98476.1"/>
    <property type="molecule type" value="Genomic_DNA"/>
</dbReference>
<comment type="caution">
    <text evidence="2">The sequence shown here is derived from an EMBL/GenBank/DDBJ whole genome shotgun (WGS) entry which is preliminary data.</text>
</comment>
<feature type="domain" description="HTH cro/C1-type" evidence="1">
    <location>
        <begin position="17"/>
        <end position="71"/>
    </location>
</feature>
<name>A0A437MLK6_9SPHI</name>
<organism evidence="2 3">
    <name type="scientific">Mucilaginibacter limnophilus</name>
    <dbReference type="NCBI Taxonomy" id="1932778"/>
    <lineage>
        <taxon>Bacteria</taxon>
        <taxon>Pseudomonadati</taxon>
        <taxon>Bacteroidota</taxon>
        <taxon>Sphingobacteriia</taxon>
        <taxon>Sphingobacteriales</taxon>
        <taxon>Sphingobacteriaceae</taxon>
        <taxon>Mucilaginibacter</taxon>
    </lineage>
</organism>
<protein>
    <submittedName>
        <fullName evidence="2">XRE family transcriptional regulator</fullName>
    </submittedName>
</protein>
<keyword evidence="3" id="KW-1185">Reference proteome</keyword>
<dbReference type="OrthoDB" id="680346at2"/>
<dbReference type="CDD" id="cd00093">
    <property type="entry name" value="HTH_XRE"/>
    <property type="match status" value="1"/>
</dbReference>
<dbReference type="PROSITE" id="PS50943">
    <property type="entry name" value="HTH_CROC1"/>
    <property type="match status" value="1"/>
</dbReference>
<evidence type="ECO:0000313" key="2">
    <source>
        <dbReference type="EMBL" id="RVT98476.1"/>
    </source>
</evidence>